<keyword evidence="4" id="KW-0732">Signal</keyword>
<dbReference type="PANTHER" id="PTHR34216:SF7">
    <property type="entry name" value="POLY-BETA-1,6-N-ACETYL-D-GLUCOSAMINE N-DEACETYLASE"/>
    <property type="match status" value="1"/>
</dbReference>
<accession>A0ABU9T6A4</accession>
<comment type="similarity">
    <text evidence="2">Belongs to the polysaccharide deacetylase family.</text>
</comment>
<dbReference type="InterPro" id="IPR011330">
    <property type="entry name" value="Glyco_hydro/deAcase_b/a-brl"/>
</dbReference>
<proteinExistence type="inferred from homology"/>
<comment type="caution">
    <text evidence="7">The sequence shown here is derived from an EMBL/GenBank/DDBJ whole genome shotgun (WGS) entry which is preliminary data.</text>
</comment>
<dbReference type="Pfam" id="PF01522">
    <property type="entry name" value="Polysacc_deac_1"/>
    <property type="match status" value="1"/>
</dbReference>
<evidence type="ECO:0000259" key="6">
    <source>
        <dbReference type="PROSITE" id="PS51677"/>
    </source>
</evidence>
<dbReference type="SUPFAM" id="SSF88713">
    <property type="entry name" value="Glycoside hydrolase/deacetylase"/>
    <property type="match status" value="1"/>
</dbReference>
<organism evidence="7 8">
    <name type="scientific">Ahrensia kielensis</name>
    <dbReference type="NCBI Taxonomy" id="76980"/>
    <lineage>
        <taxon>Bacteria</taxon>
        <taxon>Pseudomonadati</taxon>
        <taxon>Pseudomonadota</taxon>
        <taxon>Alphaproteobacteria</taxon>
        <taxon>Hyphomicrobiales</taxon>
        <taxon>Ahrensiaceae</taxon>
        <taxon>Ahrensia</taxon>
    </lineage>
</organism>
<dbReference type="InterPro" id="IPR002509">
    <property type="entry name" value="NODB_dom"/>
</dbReference>
<evidence type="ECO:0000313" key="7">
    <source>
        <dbReference type="EMBL" id="MEM5501662.1"/>
    </source>
</evidence>
<comment type="function">
    <text evidence="1">Is involved in generating a small heat-stable compound (Nod), an acylated oligomer of N-acetylglucosamine, that stimulates mitosis in various plant protoplasts.</text>
</comment>
<feature type="domain" description="NodB homology" evidence="6">
    <location>
        <begin position="94"/>
        <end position="342"/>
    </location>
</feature>
<dbReference type="PANTHER" id="PTHR34216">
    <property type="match status" value="1"/>
</dbReference>
<dbReference type="RefSeq" id="WP_342848122.1">
    <property type="nucleotide sequence ID" value="NZ_JBBMQO010000004.1"/>
</dbReference>
<dbReference type="Gene3D" id="3.20.20.370">
    <property type="entry name" value="Glycoside hydrolase/deacetylase"/>
    <property type="match status" value="1"/>
</dbReference>
<name>A0ABU9T6A4_9HYPH</name>
<keyword evidence="8" id="KW-1185">Reference proteome</keyword>
<protein>
    <recommendedName>
        <fullName evidence="3">Chitooligosaccharide deacetylase</fullName>
    </recommendedName>
    <alternativeName>
        <fullName evidence="5">Nodulation protein B</fullName>
    </alternativeName>
</protein>
<evidence type="ECO:0000313" key="8">
    <source>
        <dbReference type="Proteomes" id="UP001477870"/>
    </source>
</evidence>
<gene>
    <name evidence="7" type="ORF">WNY59_08680</name>
</gene>
<reference evidence="7 8" key="1">
    <citation type="submission" date="2024-03" db="EMBL/GenBank/DDBJ databases">
        <title>Community enrichment and isolation of bacterial strains for fucoidan degradation.</title>
        <authorList>
            <person name="Sichert A."/>
        </authorList>
    </citation>
    <scope>NUCLEOTIDE SEQUENCE [LARGE SCALE GENOMIC DNA]</scope>
    <source>
        <strain evidence="7 8">AS62</strain>
    </source>
</reference>
<dbReference type="InterPro" id="IPR051398">
    <property type="entry name" value="Polysacch_Deacetylase"/>
</dbReference>
<dbReference type="EMBL" id="JBBMQO010000004">
    <property type="protein sequence ID" value="MEM5501662.1"/>
    <property type="molecule type" value="Genomic_DNA"/>
</dbReference>
<evidence type="ECO:0000256" key="3">
    <source>
        <dbReference type="ARBA" id="ARBA00020071"/>
    </source>
</evidence>
<evidence type="ECO:0000256" key="4">
    <source>
        <dbReference type="ARBA" id="ARBA00022729"/>
    </source>
</evidence>
<evidence type="ECO:0000256" key="1">
    <source>
        <dbReference type="ARBA" id="ARBA00003236"/>
    </source>
</evidence>
<dbReference type="PROSITE" id="PS51677">
    <property type="entry name" value="NODB"/>
    <property type="match status" value="1"/>
</dbReference>
<dbReference type="Proteomes" id="UP001477870">
    <property type="component" value="Unassembled WGS sequence"/>
</dbReference>
<sequence>MKPIFKKMVITAGLEIIALSQLGRLMPQAAGRGVIFTLHHVRPAMNRPYEPNALLSITPDFLEQAIQEAISKGYTPVALTDLPELLAKGDKNKRYVAFTLDDGCRDNAEFAAPVFRKYGVPYTLYITKGFVERTHTMWWETAEVLTRKADQFQFDFGDGVEDVICSTHQQKHAVFLRIAQFIESMDEDTAVNRLNEAAIAHGVDPMKIVEDEVMNADELRELAKDPLVSFGAHTVSHCCLTRIDAARLDREMADSIEAIKEWTQKLPVSIAYPYGWKRACGPREAKAARRAGLRIGVTTQPGVLTNYSQDEWMLLPRVSLNGFYQKRRYVAALLSGVPFRLM</sequence>
<evidence type="ECO:0000256" key="2">
    <source>
        <dbReference type="ARBA" id="ARBA00010973"/>
    </source>
</evidence>
<evidence type="ECO:0000256" key="5">
    <source>
        <dbReference type="ARBA" id="ARBA00032976"/>
    </source>
</evidence>